<dbReference type="Proteomes" id="UP000472271">
    <property type="component" value="Chromosome 6"/>
</dbReference>
<dbReference type="GO" id="GO:0034446">
    <property type="term" value="P:substrate adhesion-dependent cell spreading"/>
    <property type="evidence" value="ECO:0007669"/>
    <property type="project" value="TreeGrafter"/>
</dbReference>
<dbReference type="SMART" id="SM00180">
    <property type="entry name" value="EGF_Lam"/>
    <property type="match status" value="2"/>
</dbReference>
<dbReference type="GO" id="GO:0009888">
    <property type="term" value="P:tissue development"/>
    <property type="evidence" value="ECO:0007669"/>
    <property type="project" value="TreeGrafter"/>
</dbReference>
<dbReference type="InterPro" id="IPR008211">
    <property type="entry name" value="Laminin_N"/>
</dbReference>
<dbReference type="GO" id="GO:0005576">
    <property type="term" value="C:extracellular region"/>
    <property type="evidence" value="ECO:0007669"/>
    <property type="project" value="UniProtKB-SubCell"/>
</dbReference>
<dbReference type="SMART" id="SM00136">
    <property type="entry name" value="LamNT"/>
    <property type="match status" value="1"/>
</dbReference>
<feature type="domain" description="Laminin EGF-like" evidence="9">
    <location>
        <begin position="387"/>
        <end position="437"/>
    </location>
</feature>
<evidence type="ECO:0000256" key="3">
    <source>
        <dbReference type="ARBA" id="ARBA00022525"/>
    </source>
</evidence>
<evidence type="ECO:0000259" key="10">
    <source>
        <dbReference type="PROSITE" id="PS50189"/>
    </source>
</evidence>
<dbReference type="InterPro" id="IPR050440">
    <property type="entry name" value="Laminin/Netrin_ECM"/>
</dbReference>
<evidence type="ECO:0000256" key="2">
    <source>
        <dbReference type="ARBA" id="ARBA00015919"/>
    </source>
</evidence>
<evidence type="ECO:0000256" key="4">
    <source>
        <dbReference type="ARBA" id="ARBA00022729"/>
    </source>
</evidence>
<keyword evidence="4" id="KW-0732">Signal</keyword>
<dbReference type="Pfam" id="PF00053">
    <property type="entry name" value="EGF_laminin"/>
    <property type="match status" value="2"/>
</dbReference>
<dbReference type="Ensembl" id="ENSSORT00005051712.1">
    <property type="protein sequence ID" value="ENSSORP00005050500.1"/>
    <property type="gene ID" value="ENSSORG00005022881.1"/>
</dbReference>
<evidence type="ECO:0000259" key="9">
    <source>
        <dbReference type="PROSITE" id="PS50027"/>
    </source>
</evidence>
<dbReference type="PROSITE" id="PS51117">
    <property type="entry name" value="LAMININ_NTER"/>
    <property type="match status" value="1"/>
</dbReference>
<dbReference type="PROSITE" id="PS50189">
    <property type="entry name" value="NTR"/>
    <property type="match status" value="1"/>
</dbReference>
<dbReference type="CDD" id="cd00055">
    <property type="entry name" value="EGF_Lam"/>
    <property type="match status" value="2"/>
</dbReference>
<feature type="disulfide bond" evidence="8">
    <location>
        <begin position="412"/>
        <end position="421"/>
    </location>
</feature>
<dbReference type="PROSITE" id="PS50027">
    <property type="entry name" value="EGF_LAM_2"/>
    <property type="match status" value="1"/>
</dbReference>
<evidence type="ECO:0000313" key="12">
    <source>
        <dbReference type="Ensembl" id="ENSSORP00005050500.1"/>
    </source>
</evidence>
<accession>A0A673C923</accession>
<dbReference type="SUPFAM" id="SSF57196">
    <property type="entry name" value="EGF/Laminin"/>
    <property type="match status" value="1"/>
</dbReference>
<dbReference type="FunFam" id="2.60.120.260:FF:000173">
    <property type="entry name" value="Netrin 4"/>
    <property type="match status" value="1"/>
</dbReference>
<dbReference type="Gene3D" id="2.170.300.10">
    <property type="entry name" value="Tie2 ligand-binding domain superfamily"/>
    <property type="match status" value="1"/>
</dbReference>
<dbReference type="SUPFAM" id="SSF50242">
    <property type="entry name" value="TIMP-like"/>
    <property type="match status" value="1"/>
</dbReference>
<evidence type="ECO:0000256" key="1">
    <source>
        <dbReference type="ARBA" id="ARBA00004613"/>
    </source>
</evidence>
<dbReference type="GO" id="GO:0016477">
    <property type="term" value="P:cell migration"/>
    <property type="evidence" value="ECO:0007669"/>
    <property type="project" value="TreeGrafter"/>
</dbReference>
<dbReference type="SMART" id="SM00643">
    <property type="entry name" value="C345C"/>
    <property type="match status" value="1"/>
</dbReference>
<sequence length="599" mass="65603">CICSEAGGRCSELCSLIQPTTEHFSRCSGRACNPRMGNLAQGRVLTTRSVCGSNSSEPYCIYKQMASPHSRESCSPAKCSKCNAAVSSQAHPPSAMSDSSFRFPDTWWQSAGGVKEEVLQLDLETEFLFTHLIVVFRSPRPTAMVLERSQDHGHTWKTLRYFAKDCKEAFGLAEGWPIGKSRATCTSKYSGAFPCTRGEVIYRALSPWLLVDPYGPDAQDQLMTTNLRVRLLQHQPCPCQSKQSAAMLTDHYAIYDFIVKGSCLCNGHADHCGPAQDNSKSYGRIFMKFSGHVHGKCVCRHNTAGDHCERCAPLYNDRPWQAANGITRTPHECQKCKCNGHAKSCHLTVHCGLHLVDGVAVSCSDCSHNTEGHLNRPKTAPDSCKPCLCNAVGSVLPGGVTLCNPSGGQCNCKPGVGGPHCERCCWDTGAERICCRPCDCTGDCDPFSGAAFLGEGSCCAHGYSCVCNKATVGNPKLFCAAEYDYILVVRVMSAYDKGSHVEVDVKVKKIIFQNPEMKLLRGSVTLYPESWTIQGCTCPILNPGSEYLVAGHEDWRTGRLMVNTKSLVKPWRSSLGRKILLILRKECDQRQDTLFSVST</sequence>
<dbReference type="SUPFAM" id="SSF49785">
    <property type="entry name" value="Galactose-binding domain-like"/>
    <property type="match status" value="1"/>
</dbReference>
<proteinExistence type="predicted"/>
<reference evidence="12" key="3">
    <citation type="submission" date="2025-09" db="UniProtKB">
        <authorList>
            <consortium name="Ensembl"/>
        </authorList>
    </citation>
    <scope>IDENTIFICATION</scope>
</reference>
<reference evidence="12" key="2">
    <citation type="submission" date="2025-08" db="UniProtKB">
        <authorList>
            <consortium name="Ensembl"/>
        </authorList>
    </citation>
    <scope>IDENTIFICATION</scope>
</reference>
<dbReference type="PANTHER" id="PTHR10574:SF419">
    <property type="entry name" value="LAMININ SUBUNIT ALPHA-3-RELATED"/>
    <property type="match status" value="1"/>
</dbReference>
<feature type="domain" description="NTR" evidence="10">
    <location>
        <begin position="459"/>
        <end position="587"/>
    </location>
</feature>
<dbReference type="Pfam" id="PF00055">
    <property type="entry name" value="Laminin_N"/>
    <property type="match status" value="1"/>
</dbReference>
<dbReference type="InterPro" id="IPR008993">
    <property type="entry name" value="TIMP-like_OB-fold"/>
</dbReference>
<reference evidence="12" key="1">
    <citation type="submission" date="2019-06" db="EMBL/GenBank/DDBJ databases">
        <authorList>
            <consortium name="Wellcome Sanger Institute Data Sharing"/>
        </authorList>
    </citation>
    <scope>NUCLEOTIDE SEQUENCE [LARGE SCALE GENOMIC DNA]</scope>
</reference>
<dbReference type="InterPro" id="IPR001134">
    <property type="entry name" value="Netrin_domain"/>
</dbReference>
<dbReference type="GO" id="GO:0009887">
    <property type="term" value="P:animal organ morphogenesis"/>
    <property type="evidence" value="ECO:0007669"/>
    <property type="project" value="TreeGrafter"/>
</dbReference>
<dbReference type="Gene3D" id="2.10.25.10">
    <property type="entry name" value="Laminin"/>
    <property type="match status" value="1"/>
</dbReference>
<keyword evidence="6" id="KW-0325">Glycoprotein</keyword>
<keyword evidence="3" id="KW-0964">Secreted</keyword>
<evidence type="ECO:0000256" key="8">
    <source>
        <dbReference type="PROSITE-ProRule" id="PRU00460"/>
    </source>
</evidence>
<protein>
    <recommendedName>
        <fullName evidence="2">Netrin-1</fullName>
    </recommendedName>
</protein>
<evidence type="ECO:0000256" key="7">
    <source>
        <dbReference type="ARBA" id="ARBA00023292"/>
    </source>
</evidence>
<dbReference type="AlphaFoldDB" id="A0A673C923"/>
<dbReference type="Gene3D" id="2.60.120.260">
    <property type="entry name" value="Galactose-binding domain-like"/>
    <property type="match status" value="1"/>
</dbReference>
<organism evidence="12 13">
    <name type="scientific">Sphaeramia orbicularis</name>
    <name type="common">orbiculate cardinalfish</name>
    <dbReference type="NCBI Taxonomy" id="375764"/>
    <lineage>
        <taxon>Eukaryota</taxon>
        <taxon>Metazoa</taxon>
        <taxon>Chordata</taxon>
        <taxon>Craniata</taxon>
        <taxon>Vertebrata</taxon>
        <taxon>Euteleostomi</taxon>
        <taxon>Actinopterygii</taxon>
        <taxon>Neopterygii</taxon>
        <taxon>Teleostei</taxon>
        <taxon>Neoteleostei</taxon>
        <taxon>Acanthomorphata</taxon>
        <taxon>Gobiaria</taxon>
        <taxon>Kurtiformes</taxon>
        <taxon>Apogonoidei</taxon>
        <taxon>Apogonidae</taxon>
        <taxon>Apogoninae</taxon>
        <taxon>Sphaeramia</taxon>
    </lineage>
</organism>
<evidence type="ECO:0000259" key="11">
    <source>
        <dbReference type="PROSITE" id="PS51117"/>
    </source>
</evidence>
<dbReference type="PANTHER" id="PTHR10574">
    <property type="entry name" value="NETRIN/LAMININ-RELATED"/>
    <property type="match status" value="1"/>
</dbReference>
<dbReference type="InterPro" id="IPR008979">
    <property type="entry name" value="Galactose-bd-like_sf"/>
</dbReference>
<dbReference type="InterPro" id="IPR018933">
    <property type="entry name" value="Netrin_module_non-TIMP"/>
</dbReference>
<keyword evidence="5 8" id="KW-1015">Disulfide bond</keyword>
<dbReference type="GO" id="GO:0070831">
    <property type="term" value="P:basement membrane assembly"/>
    <property type="evidence" value="ECO:0007669"/>
    <property type="project" value="TreeGrafter"/>
</dbReference>
<dbReference type="GO" id="GO:0043256">
    <property type="term" value="C:laminin complex"/>
    <property type="evidence" value="ECO:0007669"/>
    <property type="project" value="TreeGrafter"/>
</dbReference>
<dbReference type="InterPro" id="IPR002049">
    <property type="entry name" value="LE_dom"/>
</dbReference>
<comment type="caution">
    <text evidence="8">Lacks conserved residue(s) required for the propagation of feature annotation.</text>
</comment>
<dbReference type="Gene3D" id="2.40.50.120">
    <property type="match status" value="1"/>
</dbReference>
<dbReference type="InParanoid" id="A0A673C923"/>
<evidence type="ECO:0000313" key="13">
    <source>
        <dbReference type="Proteomes" id="UP000472271"/>
    </source>
</evidence>
<feature type="domain" description="Laminin N-terminal" evidence="11">
    <location>
        <begin position="28"/>
        <end position="262"/>
    </location>
</feature>
<evidence type="ECO:0000256" key="6">
    <source>
        <dbReference type="ARBA" id="ARBA00023180"/>
    </source>
</evidence>
<evidence type="ECO:0000256" key="5">
    <source>
        <dbReference type="ARBA" id="ARBA00023157"/>
    </source>
</evidence>
<dbReference type="Pfam" id="PF01759">
    <property type="entry name" value="NTR"/>
    <property type="match status" value="1"/>
</dbReference>
<dbReference type="GO" id="GO:0007411">
    <property type="term" value="P:axon guidance"/>
    <property type="evidence" value="ECO:0007669"/>
    <property type="project" value="TreeGrafter"/>
</dbReference>
<keyword evidence="13" id="KW-1185">Reference proteome</keyword>
<name>A0A673C923_9TELE</name>
<keyword evidence="7 8" id="KW-0424">Laminin EGF-like domain</keyword>
<comment type="subcellular location">
    <subcellularLocation>
        <location evidence="1">Secreted</location>
    </subcellularLocation>
</comment>